<dbReference type="InterPro" id="IPR050775">
    <property type="entry name" value="FAD-binding_Monooxygenases"/>
</dbReference>
<evidence type="ECO:0000256" key="6">
    <source>
        <dbReference type="ARBA" id="ARBA00023002"/>
    </source>
</evidence>
<proteinExistence type="inferred from homology"/>
<evidence type="ECO:0000313" key="9">
    <source>
        <dbReference type="EMBL" id="QSE91576.1"/>
    </source>
</evidence>
<dbReference type="Gene3D" id="3.50.50.60">
    <property type="entry name" value="FAD/NAD(P)-binding domain"/>
    <property type="match status" value="2"/>
</dbReference>
<keyword evidence="5" id="KW-0521">NADP</keyword>
<accession>A0A974W5T6</accession>
<keyword evidence="3" id="KW-0285">Flavoprotein</keyword>
<dbReference type="InterPro" id="IPR020946">
    <property type="entry name" value="Flavin_mOase-like"/>
</dbReference>
<evidence type="ECO:0000256" key="1">
    <source>
        <dbReference type="ARBA" id="ARBA00001974"/>
    </source>
</evidence>
<keyword evidence="7" id="KW-0503">Monooxygenase</keyword>
<comment type="cofactor">
    <cofactor evidence="1">
        <name>FAD</name>
        <dbReference type="ChEBI" id="CHEBI:57692"/>
    </cofactor>
</comment>
<dbReference type="Pfam" id="PF00743">
    <property type="entry name" value="FMO-like"/>
    <property type="match status" value="1"/>
</dbReference>
<gene>
    <name evidence="9" type="ORF">JWS13_24545</name>
</gene>
<evidence type="ECO:0000256" key="5">
    <source>
        <dbReference type="ARBA" id="ARBA00022857"/>
    </source>
</evidence>
<keyword evidence="10" id="KW-1185">Reference proteome</keyword>
<evidence type="ECO:0000313" key="10">
    <source>
        <dbReference type="Proteomes" id="UP000662986"/>
    </source>
</evidence>
<evidence type="ECO:0000256" key="7">
    <source>
        <dbReference type="ARBA" id="ARBA00023033"/>
    </source>
</evidence>
<evidence type="ECO:0000256" key="3">
    <source>
        <dbReference type="ARBA" id="ARBA00022630"/>
    </source>
</evidence>
<reference evidence="9 10" key="2">
    <citation type="journal article" date="2022" name="Arch. Microbiol.">
        <title>Rhodococcus pseudokoreensis sp. nov. isolated from the rhizosphere of young M26 apple rootstocks.</title>
        <authorList>
            <person name="Kampfer P."/>
            <person name="Glaeser S.P."/>
            <person name="Blom J."/>
            <person name="Wolf J."/>
            <person name="Benning S."/>
            <person name="Schloter M."/>
            <person name="Neumann-Schaal M."/>
        </authorList>
    </citation>
    <scope>NUCLEOTIDE SEQUENCE [LARGE SCALE GENOMIC DNA]</scope>
    <source>
        <strain evidence="9 10">R79</strain>
    </source>
</reference>
<evidence type="ECO:0000256" key="8">
    <source>
        <dbReference type="SAM" id="MobiDB-lite"/>
    </source>
</evidence>
<organism evidence="9 10">
    <name type="scientific">Rhodococcus pseudokoreensis</name>
    <dbReference type="NCBI Taxonomy" id="2811421"/>
    <lineage>
        <taxon>Bacteria</taxon>
        <taxon>Bacillati</taxon>
        <taxon>Actinomycetota</taxon>
        <taxon>Actinomycetes</taxon>
        <taxon>Mycobacteriales</taxon>
        <taxon>Nocardiaceae</taxon>
        <taxon>Rhodococcus</taxon>
    </lineage>
</organism>
<protein>
    <submittedName>
        <fullName evidence="9">NAD(P)/FAD-dependent oxidoreductase</fullName>
    </submittedName>
</protein>
<dbReference type="InterPro" id="IPR036188">
    <property type="entry name" value="FAD/NAD-bd_sf"/>
</dbReference>
<dbReference type="Proteomes" id="UP000662986">
    <property type="component" value="Chromosome"/>
</dbReference>
<dbReference type="PANTHER" id="PTHR43098:SF3">
    <property type="entry name" value="L-ORNITHINE N(5)-MONOOXYGENASE-RELATED"/>
    <property type="match status" value="1"/>
</dbReference>
<evidence type="ECO:0000256" key="4">
    <source>
        <dbReference type="ARBA" id="ARBA00022827"/>
    </source>
</evidence>
<feature type="region of interest" description="Disordered" evidence="8">
    <location>
        <begin position="288"/>
        <end position="311"/>
    </location>
</feature>
<sequence>MAGSRCPRTSGVPVSGRGAHSGSSVPLASLVRIDLQRKACTVNAAKTPTAANPPTTVDVVVVGAGFAGLYALHKLRGEGLTVRVFEAGDGVGGVWYWNRYPGARCDVESVDYSYSFDEDLQREWDWSEKYATQPEILRYVNHVADRFDLRRDIEFGTRVTDVVLDEPAMRWEIRTEAGDVLSARFCVLAVGPLSNANVPAIEGLESFEGGLYHTAHWPHEGIDFTGMRVGVIGTGSSGIQTIPRIAEQAAQLHVFQRTPNYSVPAGNVPLGDADRAEQKANYTERRRLSMAGGGGSPHEPHPKSALEVSEEERRAAYEKRWQLGGVLFSKTFPDQLLTIEANDTARLFWEDKVRVVIDDPEVADLLIPKDHPIGTKRICTDDKYFQTFNRENVKLVDLRAAPIERIDSAGVHTTDKHYALDALVLATGFDAMTGSVEKMNIVGRGGRTLNQEWAEGPKTYLGLGIAGFPNLFNLTGPGSPSVLANMVLHSELHVNWVAGAIGYLDAHGAVALEARRDAVADWVEECADRAAATLMLHANSWHVGANIPGKPRVFMPFVGGFGVYGEIIAEVAAAGYKGFDVIEG</sequence>
<dbReference type="PANTHER" id="PTHR43098">
    <property type="entry name" value="L-ORNITHINE N(5)-MONOOXYGENASE-RELATED"/>
    <property type="match status" value="1"/>
</dbReference>
<name>A0A974W5T6_9NOCA</name>
<comment type="similarity">
    <text evidence="2">Belongs to the FAD-binding monooxygenase family.</text>
</comment>
<feature type="region of interest" description="Disordered" evidence="8">
    <location>
        <begin position="1"/>
        <end position="24"/>
    </location>
</feature>
<keyword evidence="4" id="KW-0274">FAD</keyword>
<dbReference type="SUPFAM" id="SSF51905">
    <property type="entry name" value="FAD/NAD(P)-binding domain"/>
    <property type="match status" value="2"/>
</dbReference>
<reference evidence="9 10" key="1">
    <citation type="journal article" date="2021" name="Microbiol. Resour. Announc.">
        <title>Complete Genome Sequences of Two Rhodococcus sp. Strains with Large and Linear Chromosomes, Isolated from Apple Rhizosphere.</title>
        <authorList>
            <person name="Benning S."/>
            <person name="Brugnone N."/>
            <person name="Siani R."/>
            <person name="Kublik S."/>
            <person name="Schloter M."/>
            <person name="Rad V."/>
        </authorList>
    </citation>
    <scope>NUCLEOTIDE SEQUENCE [LARGE SCALE GENOMIC DNA]</scope>
    <source>
        <strain evidence="9 10">R79</strain>
    </source>
</reference>
<evidence type="ECO:0000256" key="2">
    <source>
        <dbReference type="ARBA" id="ARBA00010139"/>
    </source>
</evidence>
<keyword evidence="6" id="KW-0560">Oxidoreductase</keyword>
<dbReference type="EMBL" id="CP070619">
    <property type="protein sequence ID" value="QSE91576.1"/>
    <property type="molecule type" value="Genomic_DNA"/>
</dbReference>